<dbReference type="RefSeq" id="WP_015500920.1">
    <property type="nucleotide sequence ID" value="NC_020911.1"/>
</dbReference>
<keyword evidence="3" id="KW-1185">Reference proteome</keyword>
<feature type="compositionally biased region" description="Basic and acidic residues" evidence="1">
    <location>
        <begin position="106"/>
        <end position="125"/>
    </location>
</feature>
<feature type="compositionally biased region" description="Acidic residues" evidence="1">
    <location>
        <begin position="302"/>
        <end position="325"/>
    </location>
</feature>
<dbReference type="HOGENOM" id="CLU_062229_0_0_5"/>
<dbReference type="AlphaFoldDB" id="M9RGN0"/>
<gene>
    <name evidence="2" type="ORF">OAN307_c34630</name>
</gene>
<proteinExistence type="predicted"/>
<reference evidence="2 3" key="1">
    <citation type="journal article" date="2013" name="PLoS ONE">
        <title>Poles Apart: Arctic and Antarctic Octadecabacter strains Share High Genome Plasticity and a New Type of Xanthorhodopsin.</title>
        <authorList>
            <person name="Vollmers J."/>
            <person name="Voget S."/>
            <person name="Dietrich S."/>
            <person name="Gollnow K."/>
            <person name="Smits M."/>
            <person name="Meyer K."/>
            <person name="Brinkhoff T."/>
            <person name="Simon M."/>
            <person name="Daniel R."/>
        </authorList>
    </citation>
    <scope>NUCLEOTIDE SEQUENCE [LARGE SCALE GENOMIC DNA]</scope>
    <source>
        <strain evidence="2 3">307</strain>
    </source>
</reference>
<evidence type="ECO:0008006" key="4">
    <source>
        <dbReference type="Google" id="ProtNLM"/>
    </source>
</evidence>
<dbReference type="KEGG" id="oat:OAN307_c34630"/>
<evidence type="ECO:0000313" key="2">
    <source>
        <dbReference type="EMBL" id="AGI68950.1"/>
    </source>
</evidence>
<name>M9RGN0_9RHOB</name>
<feature type="region of interest" description="Disordered" evidence="1">
    <location>
        <begin position="106"/>
        <end position="151"/>
    </location>
</feature>
<dbReference type="Proteomes" id="UP000005307">
    <property type="component" value="Chromosome"/>
</dbReference>
<protein>
    <recommendedName>
        <fullName evidence="4">DUF2497 family protein</fullName>
    </recommendedName>
</protein>
<accession>M9RGN0</accession>
<dbReference type="EMBL" id="CP003740">
    <property type="protein sequence ID" value="AGI68950.1"/>
    <property type="molecule type" value="Genomic_DNA"/>
</dbReference>
<sequence>MSDPVTNVEIEDVLSSIRRLVSDGDKARTRDPAPIVADEASEQDLPEDVAEVGESMLDKFVLTPAFMVVDNDTTSQNAIKAEEYHSAEDDEGYEDAGWVEEISAEQDVHQPEAVKPDGETEEKAADVASVRVPTASASDANISTDEAVADDDVPQFDGLQLTDMDWVSANEARKAGLAAVPAQAGFSEATDTATARDDSVTTAGQTPDRSKLIASIAELEAAITNDVQDFEPDGSEVEDKVMGETIAWPGSVVRSLDDVQVAEEVAQITPDFEAEIDDITISFEHRSAAVDAAPKDRAGAGEEQDYDFGDDEGDDDDYGDDDLDGLLDTGSVSLDEDALRTLVSEVVREELAGPMGERITRNVRKLVRREIYRILSSKEFE</sequence>
<feature type="compositionally biased region" description="Basic and acidic residues" evidence="1">
    <location>
        <begin position="290"/>
        <end position="300"/>
    </location>
</feature>
<evidence type="ECO:0000313" key="3">
    <source>
        <dbReference type="Proteomes" id="UP000005307"/>
    </source>
</evidence>
<organism evidence="2 3">
    <name type="scientific">Octadecabacter antarcticus 307</name>
    <dbReference type="NCBI Taxonomy" id="391626"/>
    <lineage>
        <taxon>Bacteria</taxon>
        <taxon>Pseudomonadati</taxon>
        <taxon>Pseudomonadota</taxon>
        <taxon>Alphaproteobacteria</taxon>
        <taxon>Rhodobacterales</taxon>
        <taxon>Roseobacteraceae</taxon>
        <taxon>Octadecabacter</taxon>
    </lineage>
</organism>
<dbReference type="eggNOG" id="ENOG5032YP1">
    <property type="taxonomic scope" value="Bacteria"/>
</dbReference>
<feature type="region of interest" description="Disordered" evidence="1">
    <location>
        <begin position="181"/>
        <end position="208"/>
    </location>
</feature>
<dbReference type="STRING" id="391626.OAN307_c34630"/>
<dbReference type="OrthoDB" id="7875768at2"/>
<feature type="region of interest" description="Disordered" evidence="1">
    <location>
        <begin position="23"/>
        <end position="46"/>
    </location>
</feature>
<evidence type="ECO:0000256" key="1">
    <source>
        <dbReference type="SAM" id="MobiDB-lite"/>
    </source>
</evidence>
<feature type="compositionally biased region" description="Polar residues" evidence="1">
    <location>
        <begin position="135"/>
        <end position="144"/>
    </location>
</feature>
<feature type="region of interest" description="Disordered" evidence="1">
    <location>
        <begin position="290"/>
        <end position="330"/>
    </location>
</feature>